<feature type="region of interest" description="Disordered" evidence="9">
    <location>
        <begin position="313"/>
        <end position="336"/>
    </location>
</feature>
<proteinExistence type="inferred from homology"/>
<dbReference type="PANTHER" id="PTHR32089:SF120">
    <property type="entry name" value="METHYL-ACCEPTING CHEMOTAXIS PROTEIN TLPQ"/>
    <property type="match status" value="1"/>
</dbReference>
<comment type="subcellular location">
    <subcellularLocation>
        <location evidence="1">Cell membrane</location>
        <topology evidence="1">Multi-pass membrane protein</topology>
    </subcellularLocation>
</comment>
<feature type="domain" description="Methyl-accepting transducer" evidence="11">
    <location>
        <begin position="268"/>
        <end position="504"/>
    </location>
</feature>
<reference evidence="13 14" key="1">
    <citation type="submission" date="2019-01" db="EMBL/GenBank/DDBJ databases">
        <authorList>
            <person name="Chen W.-M."/>
        </authorList>
    </citation>
    <scope>NUCLEOTIDE SEQUENCE [LARGE SCALE GENOMIC DNA]</scope>
    <source>
        <strain evidence="13 14">HPM-16</strain>
    </source>
</reference>
<evidence type="ECO:0000256" key="3">
    <source>
        <dbReference type="ARBA" id="ARBA00022692"/>
    </source>
</evidence>
<keyword evidence="6 8" id="KW-0807">Transducer</keyword>
<dbReference type="SMART" id="SM01049">
    <property type="entry name" value="Cache_2"/>
    <property type="match status" value="1"/>
</dbReference>
<dbReference type="PANTHER" id="PTHR32089">
    <property type="entry name" value="METHYL-ACCEPTING CHEMOTAXIS PROTEIN MCPB"/>
    <property type="match status" value="1"/>
</dbReference>
<feature type="compositionally biased region" description="Basic and acidic residues" evidence="9">
    <location>
        <begin position="323"/>
        <end position="336"/>
    </location>
</feature>
<dbReference type="Gene3D" id="1.10.287.950">
    <property type="entry name" value="Methyl-accepting chemotaxis protein"/>
    <property type="match status" value="1"/>
</dbReference>
<dbReference type="Pfam" id="PF17200">
    <property type="entry name" value="sCache_2"/>
    <property type="match status" value="1"/>
</dbReference>
<evidence type="ECO:0000313" key="13">
    <source>
        <dbReference type="EMBL" id="RVU32836.1"/>
    </source>
</evidence>
<dbReference type="SMART" id="SM00283">
    <property type="entry name" value="MA"/>
    <property type="match status" value="1"/>
</dbReference>
<feature type="domain" description="HAMP" evidence="12">
    <location>
        <begin position="211"/>
        <end position="263"/>
    </location>
</feature>
<dbReference type="PRINTS" id="PR00260">
    <property type="entry name" value="CHEMTRNSDUCR"/>
</dbReference>
<evidence type="ECO:0000256" key="1">
    <source>
        <dbReference type="ARBA" id="ARBA00004651"/>
    </source>
</evidence>
<dbReference type="GO" id="GO:0005886">
    <property type="term" value="C:plasma membrane"/>
    <property type="evidence" value="ECO:0007669"/>
    <property type="project" value="UniProtKB-SubCell"/>
</dbReference>
<dbReference type="SUPFAM" id="SSF58104">
    <property type="entry name" value="Methyl-accepting chemotaxis protein (MCP) signaling domain"/>
    <property type="match status" value="1"/>
</dbReference>
<dbReference type="Pfam" id="PF00672">
    <property type="entry name" value="HAMP"/>
    <property type="match status" value="1"/>
</dbReference>
<sequence>MKNLSVRNRLNTLVIVAVLAILVTELFGLFSSHKDLVEARKTEIKSLVETALGVAQQQYQLVQRGTISATEAQENTLAAIETMKYRGQEYFFVLDKNATMRGHGSDSRVRGKNFSDTVTASGEAIFVQMAKLAARQSAAEYFSYDWPKPGFDTPQPKITYAQSFAPWAWVIGTGIYIDDLDEAFRNELLKFAASAFVIAAILLGIAIPIVKSITGPLARIETVMKAVAQADLTQRVKIDTHDELGRVSRSVDDMLERFQRLIISLGQSIHQLQTNSAQLAASAEQTSSGATQQSSETELLAVAMDEMTATVQEISKSASESARATDRADHEAETGNKNVDETIVKIQSLSQEVCHSEQVIRTLEQDTEEISKVLSEIQGISEQTNLLALNAAIEAARAGESGRGFAVVADEVRQLAMRTQNSTSEIRDMNERLRSGTKRAVQSMQLSTEKAEDSVNTAKYTGSELSSIVEHMCQVRDMAVQVAAATEQQTQVAEEMNRNLVNISTVSKETAASSEVVAQSSEELSRLSTQLEHEIKKFRV</sequence>
<dbReference type="GO" id="GO:0006935">
    <property type="term" value="P:chemotaxis"/>
    <property type="evidence" value="ECO:0007669"/>
    <property type="project" value="InterPro"/>
</dbReference>
<dbReference type="InterPro" id="IPR033480">
    <property type="entry name" value="sCache_2"/>
</dbReference>
<dbReference type="RefSeq" id="WP_127693004.1">
    <property type="nucleotide sequence ID" value="NZ_SACQ01000001.1"/>
</dbReference>
<dbReference type="AlphaFoldDB" id="A0A437QEA7"/>
<keyword evidence="3 10" id="KW-0812">Transmembrane</keyword>
<feature type="transmembrane region" description="Helical" evidence="10">
    <location>
        <begin position="12"/>
        <end position="31"/>
    </location>
</feature>
<keyword evidence="5 10" id="KW-0472">Membrane</keyword>
<dbReference type="FunFam" id="1.10.287.950:FF:000001">
    <property type="entry name" value="Methyl-accepting chemotaxis sensory transducer"/>
    <property type="match status" value="1"/>
</dbReference>
<name>A0A437QEA7_9GAMM</name>
<keyword evidence="14" id="KW-1185">Reference proteome</keyword>
<dbReference type="CDD" id="cd11386">
    <property type="entry name" value="MCP_signal"/>
    <property type="match status" value="1"/>
</dbReference>
<dbReference type="GO" id="GO:0007165">
    <property type="term" value="P:signal transduction"/>
    <property type="evidence" value="ECO:0007669"/>
    <property type="project" value="UniProtKB-KW"/>
</dbReference>
<organism evidence="13 14">
    <name type="scientific">Neptunomonas marina</name>
    <dbReference type="NCBI Taxonomy" id="1815562"/>
    <lineage>
        <taxon>Bacteria</taxon>
        <taxon>Pseudomonadati</taxon>
        <taxon>Pseudomonadota</taxon>
        <taxon>Gammaproteobacteria</taxon>
        <taxon>Oceanospirillales</taxon>
        <taxon>Oceanospirillaceae</taxon>
        <taxon>Neptunomonas</taxon>
    </lineage>
</organism>
<evidence type="ECO:0000256" key="9">
    <source>
        <dbReference type="SAM" id="MobiDB-lite"/>
    </source>
</evidence>
<evidence type="ECO:0000256" key="4">
    <source>
        <dbReference type="ARBA" id="ARBA00022989"/>
    </source>
</evidence>
<evidence type="ECO:0000256" key="7">
    <source>
        <dbReference type="ARBA" id="ARBA00029447"/>
    </source>
</evidence>
<dbReference type="EMBL" id="SACQ01000001">
    <property type="protein sequence ID" value="RVU32836.1"/>
    <property type="molecule type" value="Genomic_DNA"/>
</dbReference>
<comment type="caution">
    <text evidence="13">The sequence shown here is derived from an EMBL/GenBank/DDBJ whole genome shotgun (WGS) entry which is preliminary data.</text>
</comment>
<dbReference type="CDD" id="cd06225">
    <property type="entry name" value="HAMP"/>
    <property type="match status" value="1"/>
</dbReference>
<dbReference type="PROSITE" id="PS50885">
    <property type="entry name" value="HAMP"/>
    <property type="match status" value="1"/>
</dbReference>
<keyword evidence="2" id="KW-1003">Cell membrane</keyword>
<dbReference type="GO" id="GO:0004888">
    <property type="term" value="F:transmembrane signaling receptor activity"/>
    <property type="evidence" value="ECO:0007669"/>
    <property type="project" value="InterPro"/>
</dbReference>
<evidence type="ECO:0000256" key="8">
    <source>
        <dbReference type="PROSITE-ProRule" id="PRU00284"/>
    </source>
</evidence>
<evidence type="ECO:0000256" key="10">
    <source>
        <dbReference type="SAM" id="Phobius"/>
    </source>
</evidence>
<feature type="transmembrane region" description="Helical" evidence="10">
    <location>
        <begin position="189"/>
        <end position="210"/>
    </location>
</feature>
<evidence type="ECO:0000259" key="12">
    <source>
        <dbReference type="PROSITE" id="PS50885"/>
    </source>
</evidence>
<comment type="similarity">
    <text evidence="7">Belongs to the methyl-accepting chemotaxis (MCP) protein family.</text>
</comment>
<evidence type="ECO:0000259" key="11">
    <source>
        <dbReference type="PROSITE" id="PS50111"/>
    </source>
</evidence>
<dbReference type="Proteomes" id="UP000282818">
    <property type="component" value="Unassembled WGS sequence"/>
</dbReference>
<evidence type="ECO:0000256" key="5">
    <source>
        <dbReference type="ARBA" id="ARBA00023136"/>
    </source>
</evidence>
<feature type="compositionally biased region" description="Polar residues" evidence="9">
    <location>
        <begin position="313"/>
        <end position="322"/>
    </location>
</feature>
<gene>
    <name evidence="13" type="ORF">EOE65_04055</name>
</gene>
<dbReference type="PROSITE" id="PS50111">
    <property type="entry name" value="CHEMOTAXIS_TRANSDUC_2"/>
    <property type="match status" value="1"/>
</dbReference>
<dbReference type="Pfam" id="PF00015">
    <property type="entry name" value="MCPsignal"/>
    <property type="match status" value="1"/>
</dbReference>
<dbReference type="InterPro" id="IPR004090">
    <property type="entry name" value="Chemotax_Me-accpt_rcpt"/>
</dbReference>
<evidence type="ECO:0000256" key="2">
    <source>
        <dbReference type="ARBA" id="ARBA00022475"/>
    </source>
</evidence>
<dbReference type="Gene3D" id="3.30.450.20">
    <property type="entry name" value="PAS domain"/>
    <property type="match status" value="1"/>
</dbReference>
<evidence type="ECO:0000313" key="14">
    <source>
        <dbReference type="Proteomes" id="UP000282818"/>
    </source>
</evidence>
<keyword evidence="4 10" id="KW-1133">Transmembrane helix</keyword>
<dbReference type="InterPro" id="IPR004089">
    <property type="entry name" value="MCPsignal_dom"/>
</dbReference>
<dbReference type="SMART" id="SM00304">
    <property type="entry name" value="HAMP"/>
    <property type="match status" value="1"/>
</dbReference>
<evidence type="ECO:0000256" key="6">
    <source>
        <dbReference type="ARBA" id="ARBA00023224"/>
    </source>
</evidence>
<dbReference type="InterPro" id="IPR003660">
    <property type="entry name" value="HAMP_dom"/>
</dbReference>
<protein>
    <submittedName>
        <fullName evidence="13">Methyl-accepting chemotaxis protein</fullName>
    </submittedName>
</protein>
<accession>A0A437QEA7</accession>